<comment type="caution">
    <text evidence="2">The sequence shown here is derived from an EMBL/GenBank/DDBJ whole genome shotgun (WGS) entry which is preliminary data.</text>
</comment>
<dbReference type="AlphaFoldDB" id="A0AAD8RUI6"/>
<protein>
    <submittedName>
        <fullName evidence="2">Uncharacterized protein</fullName>
    </submittedName>
</protein>
<accession>A0AAD8RUI6</accession>
<dbReference type="EMBL" id="JAUUTY010000005">
    <property type="protein sequence ID" value="KAK1631019.1"/>
    <property type="molecule type" value="Genomic_DNA"/>
</dbReference>
<name>A0AAD8RUI6_LOLMU</name>
<evidence type="ECO:0000313" key="2">
    <source>
        <dbReference type="EMBL" id="KAK1631019.1"/>
    </source>
</evidence>
<keyword evidence="3" id="KW-1185">Reference proteome</keyword>
<proteinExistence type="predicted"/>
<gene>
    <name evidence="2" type="ORF">QYE76_005334</name>
</gene>
<dbReference type="Proteomes" id="UP001231189">
    <property type="component" value="Unassembled WGS sequence"/>
</dbReference>
<evidence type="ECO:0000256" key="1">
    <source>
        <dbReference type="SAM" id="MobiDB-lite"/>
    </source>
</evidence>
<feature type="region of interest" description="Disordered" evidence="1">
    <location>
        <begin position="88"/>
        <end position="131"/>
    </location>
</feature>
<reference evidence="2" key="1">
    <citation type="submission" date="2023-07" db="EMBL/GenBank/DDBJ databases">
        <title>A chromosome-level genome assembly of Lolium multiflorum.</title>
        <authorList>
            <person name="Chen Y."/>
            <person name="Copetti D."/>
            <person name="Kolliker R."/>
            <person name="Studer B."/>
        </authorList>
    </citation>
    <scope>NUCLEOTIDE SEQUENCE</scope>
    <source>
        <strain evidence="2">02402/16</strain>
        <tissue evidence="2">Leaf</tissue>
    </source>
</reference>
<sequence>MDEVLKQIVALRSDLKEEFKSGLTAVETRLGSTQASIDANTNSLLCINTWRSGVDAQVSDLMASLEAIRKQVDHVVVGVGLSALGTPLGTFSPPQPDVPPSLGASPREPSSGQVGHGGHYKHRGQTEGTLGFPLSTPVAGTNSLPHHLALVTVPENQRVDHY</sequence>
<organism evidence="2 3">
    <name type="scientific">Lolium multiflorum</name>
    <name type="common">Italian ryegrass</name>
    <name type="synonym">Lolium perenne subsp. multiflorum</name>
    <dbReference type="NCBI Taxonomy" id="4521"/>
    <lineage>
        <taxon>Eukaryota</taxon>
        <taxon>Viridiplantae</taxon>
        <taxon>Streptophyta</taxon>
        <taxon>Embryophyta</taxon>
        <taxon>Tracheophyta</taxon>
        <taxon>Spermatophyta</taxon>
        <taxon>Magnoliopsida</taxon>
        <taxon>Liliopsida</taxon>
        <taxon>Poales</taxon>
        <taxon>Poaceae</taxon>
        <taxon>BOP clade</taxon>
        <taxon>Pooideae</taxon>
        <taxon>Poodae</taxon>
        <taxon>Poeae</taxon>
        <taxon>Poeae Chloroplast Group 2 (Poeae type)</taxon>
        <taxon>Loliodinae</taxon>
        <taxon>Loliinae</taxon>
        <taxon>Lolium</taxon>
    </lineage>
</organism>
<evidence type="ECO:0000313" key="3">
    <source>
        <dbReference type="Proteomes" id="UP001231189"/>
    </source>
</evidence>